<evidence type="ECO:0000313" key="1">
    <source>
        <dbReference type="EMBL" id="KAA3931046.1"/>
    </source>
</evidence>
<comment type="caution">
    <text evidence="1">The sequence shown here is derived from an EMBL/GenBank/DDBJ whole genome shotgun (WGS) entry which is preliminary data.</text>
</comment>
<organism evidence="1 2">
    <name type="scientific">Bacteroides ovatus</name>
    <dbReference type="NCBI Taxonomy" id="28116"/>
    <lineage>
        <taxon>Bacteria</taxon>
        <taxon>Pseudomonadati</taxon>
        <taxon>Bacteroidota</taxon>
        <taxon>Bacteroidia</taxon>
        <taxon>Bacteroidales</taxon>
        <taxon>Bacteroidaceae</taxon>
        <taxon>Bacteroides</taxon>
    </lineage>
</organism>
<dbReference type="Gene3D" id="3.40.390.70">
    <property type="match status" value="1"/>
</dbReference>
<dbReference type="PROSITE" id="PS51257">
    <property type="entry name" value="PROKAR_LIPOPROTEIN"/>
    <property type="match status" value="1"/>
</dbReference>
<name>A0A5M5BSM1_BACOV</name>
<dbReference type="Proteomes" id="UP000323717">
    <property type="component" value="Unassembled WGS sequence"/>
</dbReference>
<sequence>MKIKIRKTTLLLLTALTLTGCDEEKLSDRSVIDDGKQQIETTQLDNWILDNITKPYGIEVI</sequence>
<gene>
    <name evidence="1" type="ORF">F3D71_31695</name>
</gene>
<evidence type="ECO:0000313" key="2">
    <source>
        <dbReference type="Proteomes" id="UP000323717"/>
    </source>
</evidence>
<accession>A0A5M5BSM1</accession>
<proteinExistence type="predicted"/>
<feature type="non-terminal residue" evidence="1">
    <location>
        <position position="61"/>
    </location>
</feature>
<dbReference type="AlphaFoldDB" id="A0A5M5BSM1"/>
<reference evidence="1 2" key="1">
    <citation type="journal article" date="2019" name="Nat. Med.">
        <title>A library of human gut bacterial isolates paired with longitudinal multiomics data enables mechanistic microbiome research.</title>
        <authorList>
            <person name="Poyet M."/>
            <person name="Groussin M."/>
            <person name="Gibbons S.M."/>
            <person name="Avila-Pacheco J."/>
            <person name="Jiang X."/>
            <person name="Kearney S.M."/>
            <person name="Perrotta A.R."/>
            <person name="Berdy B."/>
            <person name="Zhao S."/>
            <person name="Lieberman T.D."/>
            <person name="Swanson P.K."/>
            <person name="Smith M."/>
            <person name="Roesemann S."/>
            <person name="Alexander J.E."/>
            <person name="Rich S.A."/>
            <person name="Livny J."/>
            <person name="Vlamakis H."/>
            <person name="Clish C."/>
            <person name="Bullock K."/>
            <person name="Deik A."/>
            <person name="Scott J."/>
            <person name="Pierce K.A."/>
            <person name="Xavier R.J."/>
            <person name="Alm E.J."/>
        </authorList>
    </citation>
    <scope>NUCLEOTIDE SEQUENCE [LARGE SCALE GENOMIC DNA]</scope>
    <source>
        <strain evidence="1 2">BIOML-A163</strain>
    </source>
</reference>
<protein>
    <submittedName>
        <fullName evidence="1">Uncharacterized protein</fullName>
    </submittedName>
</protein>
<dbReference type="EMBL" id="VWLE01001022">
    <property type="protein sequence ID" value="KAA3931046.1"/>
    <property type="molecule type" value="Genomic_DNA"/>
</dbReference>